<keyword evidence="3 9" id="KW-0547">Nucleotide-binding</keyword>
<evidence type="ECO:0000256" key="4">
    <source>
        <dbReference type="ARBA" id="ARBA00022840"/>
    </source>
</evidence>
<dbReference type="InterPro" id="IPR001412">
    <property type="entry name" value="aa-tRNA-synth_I_CS"/>
</dbReference>
<feature type="domain" description="Valyl-tRNA synthetase tRNA-binding arm" evidence="12">
    <location>
        <begin position="814"/>
        <end position="879"/>
    </location>
</feature>
<name>A0ABS2PXQ8_9BACL</name>
<keyword evidence="5 9" id="KW-0648">Protein biosynthesis</keyword>
<dbReference type="InterPro" id="IPR002300">
    <property type="entry name" value="aa-tRNA-synth_Ia"/>
</dbReference>
<dbReference type="InterPro" id="IPR013155">
    <property type="entry name" value="M/V/L/I-tRNA-synth_anticd-bd"/>
</dbReference>
<keyword evidence="1 9" id="KW-0963">Cytoplasm</keyword>
<dbReference type="Gene3D" id="3.90.740.10">
    <property type="entry name" value="Valyl/Leucyl/Isoleucyl-tRNA synthetase, editing domain"/>
    <property type="match status" value="1"/>
</dbReference>
<comment type="subunit">
    <text evidence="9">Monomer.</text>
</comment>
<organism evidence="13 14">
    <name type="scientific">Scopulibacillus daqui</name>
    <dbReference type="NCBI Taxonomy" id="1469162"/>
    <lineage>
        <taxon>Bacteria</taxon>
        <taxon>Bacillati</taxon>
        <taxon>Bacillota</taxon>
        <taxon>Bacilli</taxon>
        <taxon>Bacillales</taxon>
        <taxon>Sporolactobacillaceae</taxon>
        <taxon>Scopulibacillus</taxon>
    </lineage>
</organism>
<keyword evidence="4 9" id="KW-0067">ATP-binding</keyword>
<keyword evidence="7 9" id="KW-0030">Aminoacyl-tRNA synthetase</keyword>
<dbReference type="InterPro" id="IPR019499">
    <property type="entry name" value="Val-tRNA_synth_tRNA-bd"/>
</dbReference>
<dbReference type="InterPro" id="IPR009080">
    <property type="entry name" value="tRNAsynth_Ia_anticodon-bd"/>
</dbReference>
<evidence type="ECO:0000256" key="6">
    <source>
        <dbReference type="ARBA" id="ARBA00023054"/>
    </source>
</evidence>
<evidence type="ECO:0000259" key="12">
    <source>
        <dbReference type="Pfam" id="PF10458"/>
    </source>
</evidence>
<evidence type="ECO:0000259" key="10">
    <source>
        <dbReference type="Pfam" id="PF00133"/>
    </source>
</evidence>
<comment type="similarity">
    <text evidence="9">Belongs to the class-I aminoacyl-tRNA synthetase family. ValS type 1 subfamily.</text>
</comment>
<comment type="subcellular location">
    <subcellularLocation>
        <location evidence="9">Cytoplasm</location>
    </subcellularLocation>
</comment>
<comment type="caution">
    <text evidence="13">The sequence shown here is derived from an EMBL/GenBank/DDBJ whole genome shotgun (WGS) entry which is preliminary data.</text>
</comment>
<dbReference type="GO" id="GO:0004832">
    <property type="term" value="F:valine-tRNA ligase activity"/>
    <property type="evidence" value="ECO:0007669"/>
    <property type="project" value="UniProtKB-EC"/>
</dbReference>
<dbReference type="RefSeq" id="WP_205002685.1">
    <property type="nucleotide sequence ID" value="NZ_JAFBER010000004.1"/>
</dbReference>
<comment type="domain">
    <text evidence="9">ValRS has two distinct active sites: one for aminoacylation and one for editing. The misactivated threonine is translocated from the active site to the editing site.</text>
</comment>
<dbReference type="Gene3D" id="1.10.287.380">
    <property type="entry name" value="Valyl-tRNA synthetase, C-terminal domain"/>
    <property type="match status" value="1"/>
</dbReference>
<comment type="domain">
    <text evidence="9">The C-terminal coiled-coil domain is crucial for aminoacylation activity.</text>
</comment>
<dbReference type="Pfam" id="PF00133">
    <property type="entry name" value="tRNA-synt_1"/>
    <property type="match status" value="1"/>
</dbReference>
<keyword evidence="2 9" id="KW-0436">Ligase</keyword>
<dbReference type="SUPFAM" id="SSF52374">
    <property type="entry name" value="Nucleotidylyl transferase"/>
    <property type="match status" value="1"/>
</dbReference>
<dbReference type="NCBIfam" id="NF004349">
    <property type="entry name" value="PRK05729.1"/>
    <property type="match status" value="1"/>
</dbReference>
<dbReference type="InterPro" id="IPR033705">
    <property type="entry name" value="Anticodon_Ia_Val"/>
</dbReference>
<dbReference type="EMBL" id="JAFBER010000004">
    <property type="protein sequence ID" value="MBM7644726.1"/>
    <property type="molecule type" value="Genomic_DNA"/>
</dbReference>
<dbReference type="Pfam" id="PF08264">
    <property type="entry name" value="Anticodon_1"/>
    <property type="match status" value="1"/>
</dbReference>
<evidence type="ECO:0000256" key="8">
    <source>
        <dbReference type="ARBA" id="ARBA00047552"/>
    </source>
</evidence>
<sequence length="880" mass="102142">MSDTNLEMATKYDPSQTEEKWYETWKKNGYFKAGTDTSKPPYSIVIPPPNVTGKLHLGHAWDTTMQDLLIRFKRMQGYDALYLPGMDHAGIATQAKVEAKLREEGTSRYDLGREKFLETAWKWKEEYAEFIRKQWAKLGLSLDYSRERFTLDEGLSHAVKKVFVKLYEKGLIYRGEYIINWDPATKTALSDIEVIYKEVEGHLYHLKYPLADGSGTIEIATTRPETMLGDSGIAVHPDDERYQDMIGKTAVLPIVGREIPIVADEYVDMSFGSGAVKITPAHDPNDFEIGNRHNLKRILVMDESGQMNQQAGKYQGLDRFECRKQIIKDLEAEGVLDRIEAHTHSVGHSERSGAVVEPYLSTQWFVKMKPLAERAVALQKQNDKVRFVPERFENTYLHWMENIRDWCISRQLWWGHRIPAWYHKETGEVYVDINEPENPEEWKQDEDVLDTWFSSALWPFSTMGWPDEENPDFKRYFPTNTLVTGYDIIFFWVARMIFQSIEFTGGKPFDDVLLHGLVRDAEGRKMSKSLGNGIDPMDVIDKYGADALRYTLATGTTPGQDLRFQWEKVEANWNFANKIWNASRFTIMNLEGFKAEDIDLSGEKSVSDQWILTRLNQTIEKVTDLFEAYDFGEAGRYLYSFIWDDFCDWYIEMAKLPLYGDDEKAKQTTKSVLTYVLDKILKLLHPIMPFITEEIWQYLPHEGETIVLSEWPAVNKEWHSESAVQDMTLLQNIIRSVRNIRAEMNVAPSKPIHIQIKAASDKEKESLIKNKAYLEKFCNPETLDIQTELKAPEKSVSAIVTGAEIYLPLEGLINIDEEINRLEKELEKLNFEVERVQKKLSNQGFVNKAPKHIVDEEKEKEKDYLEKRRKVEERIRELKQ</sequence>
<reference evidence="13 14" key="1">
    <citation type="submission" date="2021-01" db="EMBL/GenBank/DDBJ databases">
        <title>Genomic Encyclopedia of Type Strains, Phase IV (KMG-IV): sequencing the most valuable type-strain genomes for metagenomic binning, comparative biology and taxonomic classification.</title>
        <authorList>
            <person name="Goeker M."/>
        </authorList>
    </citation>
    <scope>NUCLEOTIDE SEQUENCE [LARGE SCALE GENOMIC DNA]</scope>
    <source>
        <strain evidence="13 14">DSM 28236</strain>
    </source>
</reference>
<dbReference type="Pfam" id="PF10458">
    <property type="entry name" value="Val_tRNA-synt_C"/>
    <property type="match status" value="1"/>
</dbReference>
<accession>A0ABS2PXQ8</accession>
<dbReference type="PANTHER" id="PTHR11946:SF93">
    <property type="entry name" value="VALINE--TRNA LIGASE, CHLOROPLASTIC_MITOCHONDRIAL 2"/>
    <property type="match status" value="1"/>
</dbReference>
<feature type="binding site" evidence="9">
    <location>
        <position position="528"/>
    </location>
    <ligand>
        <name>ATP</name>
        <dbReference type="ChEBI" id="CHEBI:30616"/>
    </ligand>
</feature>
<dbReference type="CDD" id="cd00817">
    <property type="entry name" value="ValRS_core"/>
    <property type="match status" value="1"/>
</dbReference>
<evidence type="ECO:0000256" key="2">
    <source>
        <dbReference type="ARBA" id="ARBA00022598"/>
    </source>
</evidence>
<dbReference type="CDD" id="cd07962">
    <property type="entry name" value="Anticodon_Ia_Val"/>
    <property type="match status" value="1"/>
</dbReference>
<dbReference type="EC" id="6.1.1.9" evidence="9"/>
<dbReference type="SUPFAM" id="SSF50677">
    <property type="entry name" value="ValRS/IleRS/LeuRS editing domain"/>
    <property type="match status" value="1"/>
</dbReference>
<feature type="coiled-coil region" evidence="9">
    <location>
        <begin position="812"/>
        <end position="874"/>
    </location>
</feature>
<protein>
    <recommendedName>
        <fullName evidence="9">Valine--tRNA ligase</fullName>
        <ecNumber evidence="9">6.1.1.9</ecNumber>
    </recommendedName>
    <alternativeName>
        <fullName evidence="9">Valyl-tRNA synthetase</fullName>
        <shortName evidence="9">ValRS</shortName>
    </alternativeName>
</protein>
<evidence type="ECO:0000313" key="13">
    <source>
        <dbReference type="EMBL" id="MBM7644726.1"/>
    </source>
</evidence>
<dbReference type="Gene3D" id="3.40.50.620">
    <property type="entry name" value="HUPs"/>
    <property type="match status" value="3"/>
</dbReference>
<evidence type="ECO:0000256" key="3">
    <source>
        <dbReference type="ARBA" id="ARBA00022741"/>
    </source>
</evidence>
<dbReference type="InterPro" id="IPR037118">
    <property type="entry name" value="Val-tRNA_synth_C_sf"/>
</dbReference>
<evidence type="ECO:0000256" key="1">
    <source>
        <dbReference type="ARBA" id="ARBA00022490"/>
    </source>
</evidence>
<dbReference type="Gene3D" id="1.10.730.10">
    <property type="entry name" value="Isoleucyl-tRNA Synthetase, Domain 1"/>
    <property type="match status" value="1"/>
</dbReference>
<dbReference type="HAMAP" id="MF_02004">
    <property type="entry name" value="Val_tRNA_synth_type1"/>
    <property type="match status" value="1"/>
</dbReference>
<dbReference type="InterPro" id="IPR014729">
    <property type="entry name" value="Rossmann-like_a/b/a_fold"/>
</dbReference>
<dbReference type="SUPFAM" id="SSF47323">
    <property type="entry name" value="Anticodon-binding domain of a subclass of class I aminoacyl-tRNA synthetases"/>
    <property type="match status" value="1"/>
</dbReference>
<dbReference type="PANTHER" id="PTHR11946">
    <property type="entry name" value="VALYL-TRNA SYNTHETASES"/>
    <property type="match status" value="1"/>
</dbReference>
<evidence type="ECO:0000313" key="14">
    <source>
        <dbReference type="Proteomes" id="UP000808914"/>
    </source>
</evidence>
<feature type="domain" description="Aminoacyl-tRNA synthetase class Ia" evidence="10">
    <location>
        <begin position="20"/>
        <end position="564"/>
    </location>
</feature>
<dbReference type="PROSITE" id="PS00178">
    <property type="entry name" value="AA_TRNA_LIGASE_I"/>
    <property type="match status" value="1"/>
</dbReference>
<dbReference type="InterPro" id="IPR002303">
    <property type="entry name" value="Valyl-tRNA_ligase"/>
</dbReference>
<feature type="domain" description="Methionyl/Valyl/Leucyl/Isoleucyl-tRNA synthetase anticodon-binding" evidence="11">
    <location>
        <begin position="608"/>
        <end position="755"/>
    </location>
</feature>
<feature type="short sequence motif" description="'KMSKS' region" evidence="9">
    <location>
        <begin position="525"/>
        <end position="529"/>
    </location>
</feature>
<dbReference type="PRINTS" id="PR00986">
    <property type="entry name" value="TRNASYNTHVAL"/>
</dbReference>
<evidence type="ECO:0000259" key="11">
    <source>
        <dbReference type="Pfam" id="PF08264"/>
    </source>
</evidence>
<comment type="function">
    <text evidence="9">Catalyzes the attachment of valine to tRNA(Val). As ValRS can inadvertently accommodate and process structurally similar amino acids such as threonine, to avoid such errors, it has a 'posttransfer' editing activity that hydrolyzes mischarged Thr-tRNA(Val) in a tRNA-dependent manner.</text>
</comment>
<keyword evidence="6 9" id="KW-0175">Coiled coil</keyword>
<dbReference type="InterPro" id="IPR010978">
    <property type="entry name" value="tRNA-bd_arm"/>
</dbReference>
<dbReference type="NCBIfam" id="TIGR00422">
    <property type="entry name" value="valS"/>
    <property type="match status" value="1"/>
</dbReference>
<evidence type="ECO:0000256" key="5">
    <source>
        <dbReference type="ARBA" id="ARBA00022917"/>
    </source>
</evidence>
<comment type="catalytic activity">
    <reaction evidence="8 9">
        <text>tRNA(Val) + L-valine + ATP = L-valyl-tRNA(Val) + AMP + diphosphate</text>
        <dbReference type="Rhea" id="RHEA:10704"/>
        <dbReference type="Rhea" id="RHEA-COMP:9672"/>
        <dbReference type="Rhea" id="RHEA-COMP:9708"/>
        <dbReference type="ChEBI" id="CHEBI:30616"/>
        <dbReference type="ChEBI" id="CHEBI:33019"/>
        <dbReference type="ChEBI" id="CHEBI:57762"/>
        <dbReference type="ChEBI" id="CHEBI:78442"/>
        <dbReference type="ChEBI" id="CHEBI:78537"/>
        <dbReference type="ChEBI" id="CHEBI:456215"/>
        <dbReference type="EC" id="6.1.1.9"/>
    </reaction>
</comment>
<evidence type="ECO:0000256" key="9">
    <source>
        <dbReference type="HAMAP-Rule" id="MF_02004"/>
    </source>
</evidence>
<keyword evidence="14" id="KW-1185">Reference proteome</keyword>
<gene>
    <name evidence="9" type="primary">valS</name>
    <name evidence="13" type="ORF">JOD45_000933</name>
</gene>
<feature type="short sequence motif" description="'HIGH' region" evidence="9">
    <location>
        <begin position="49"/>
        <end position="59"/>
    </location>
</feature>
<dbReference type="InterPro" id="IPR009008">
    <property type="entry name" value="Val/Leu/Ile-tRNA-synth_edit"/>
</dbReference>
<dbReference type="SUPFAM" id="SSF46589">
    <property type="entry name" value="tRNA-binding arm"/>
    <property type="match status" value="1"/>
</dbReference>
<evidence type="ECO:0000256" key="7">
    <source>
        <dbReference type="ARBA" id="ARBA00023146"/>
    </source>
</evidence>
<proteinExistence type="inferred from homology"/>
<dbReference type="Proteomes" id="UP000808914">
    <property type="component" value="Unassembled WGS sequence"/>
</dbReference>